<protein>
    <submittedName>
        <fullName evidence="1">Uncharacterized protein</fullName>
    </submittedName>
</protein>
<comment type="caution">
    <text evidence="1">The sequence shown here is derived from an EMBL/GenBank/DDBJ whole genome shotgun (WGS) entry which is preliminary data.</text>
</comment>
<sequence>MKDVILRRGGYGFEGAGEESSRQWNVRTRRGEYGVVSGGGSGGGAQNVNLGVIKNSGEALMVSPLRMVEGEATQRLRRVETSVKEMGVASPSGEKKERVKFSVSLTRREIEEDFIAMVRHRPPRRPMKRPKYIQKQLDTLFPGVSLSEITADMYKVPETQ</sequence>
<dbReference type="EMBL" id="BAABME010004509">
    <property type="protein sequence ID" value="GAA0162628.1"/>
    <property type="molecule type" value="Genomic_DNA"/>
</dbReference>
<name>A0AAV3QHI8_LITER</name>
<reference evidence="1 2" key="1">
    <citation type="submission" date="2024-01" db="EMBL/GenBank/DDBJ databases">
        <title>The complete chloroplast genome sequence of Lithospermum erythrorhizon: insights into the phylogenetic relationship among Boraginaceae species and the maternal lineages of purple gromwells.</title>
        <authorList>
            <person name="Okada T."/>
            <person name="Watanabe K."/>
        </authorList>
    </citation>
    <scope>NUCLEOTIDE SEQUENCE [LARGE SCALE GENOMIC DNA]</scope>
</reference>
<evidence type="ECO:0000313" key="2">
    <source>
        <dbReference type="Proteomes" id="UP001454036"/>
    </source>
</evidence>
<dbReference type="Proteomes" id="UP001454036">
    <property type="component" value="Unassembled WGS sequence"/>
</dbReference>
<proteinExistence type="predicted"/>
<dbReference type="AlphaFoldDB" id="A0AAV3QHI8"/>
<dbReference type="InterPro" id="IPR012438">
    <property type="entry name" value="DUF1639"/>
</dbReference>
<dbReference type="Pfam" id="PF07797">
    <property type="entry name" value="DUF1639"/>
    <property type="match status" value="1"/>
</dbReference>
<dbReference type="PANTHER" id="PTHR33130:SF43">
    <property type="entry name" value="OS01G0688600 PROTEIN"/>
    <property type="match status" value="1"/>
</dbReference>
<dbReference type="PANTHER" id="PTHR33130">
    <property type="entry name" value="PUTATIVE (DUF1639)-RELATED"/>
    <property type="match status" value="1"/>
</dbReference>
<gene>
    <name evidence="1" type="ORF">LIER_18673</name>
</gene>
<keyword evidence="2" id="KW-1185">Reference proteome</keyword>
<organism evidence="1 2">
    <name type="scientific">Lithospermum erythrorhizon</name>
    <name type="common">Purple gromwell</name>
    <name type="synonym">Lithospermum officinale var. erythrorhizon</name>
    <dbReference type="NCBI Taxonomy" id="34254"/>
    <lineage>
        <taxon>Eukaryota</taxon>
        <taxon>Viridiplantae</taxon>
        <taxon>Streptophyta</taxon>
        <taxon>Embryophyta</taxon>
        <taxon>Tracheophyta</taxon>
        <taxon>Spermatophyta</taxon>
        <taxon>Magnoliopsida</taxon>
        <taxon>eudicotyledons</taxon>
        <taxon>Gunneridae</taxon>
        <taxon>Pentapetalae</taxon>
        <taxon>asterids</taxon>
        <taxon>lamiids</taxon>
        <taxon>Boraginales</taxon>
        <taxon>Boraginaceae</taxon>
        <taxon>Boraginoideae</taxon>
        <taxon>Lithospermeae</taxon>
        <taxon>Lithospermum</taxon>
    </lineage>
</organism>
<evidence type="ECO:0000313" key="1">
    <source>
        <dbReference type="EMBL" id="GAA0162628.1"/>
    </source>
</evidence>
<accession>A0AAV3QHI8</accession>